<keyword evidence="8" id="KW-0479">Metal-binding</keyword>
<dbReference type="InterPro" id="IPR036280">
    <property type="entry name" value="Multihaem_cyt_sf"/>
</dbReference>
<dbReference type="EMBL" id="AWUW01000102">
    <property type="protein sequence ID" value="ERJ65464.1"/>
    <property type="molecule type" value="Genomic_DNA"/>
</dbReference>
<evidence type="ECO:0000256" key="11">
    <source>
        <dbReference type="ARBA" id="ARBA00022837"/>
    </source>
</evidence>
<evidence type="ECO:0000256" key="5">
    <source>
        <dbReference type="ARBA" id="ARBA00011887"/>
    </source>
</evidence>
<comment type="pathway">
    <text evidence="3">Nitrogen metabolism; nitrate reduction (assimilation).</text>
</comment>
<organism evidence="19 20">
    <name type="scientific">Porphyromonas gingivalis F0570</name>
    <dbReference type="NCBI Taxonomy" id="1227271"/>
    <lineage>
        <taxon>Bacteria</taxon>
        <taxon>Pseudomonadati</taxon>
        <taxon>Bacteroidota</taxon>
        <taxon>Bacteroidia</taxon>
        <taxon>Bacteroidales</taxon>
        <taxon>Porphyromonadaceae</taxon>
        <taxon>Porphyromonas</taxon>
    </lineage>
</organism>
<comment type="caution">
    <text evidence="19">The sequence shown here is derived from an EMBL/GenBank/DDBJ whole genome shotgun (WGS) entry which is preliminary data.</text>
</comment>
<evidence type="ECO:0000256" key="9">
    <source>
        <dbReference type="ARBA" id="ARBA00022729"/>
    </source>
</evidence>
<dbReference type="Gene3D" id="1.20.140.10">
    <property type="entry name" value="Butyryl-CoA Dehydrogenase, subunit A, domain 3"/>
    <property type="match status" value="1"/>
</dbReference>
<dbReference type="Pfam" id="PF02335">
    <property type="entry name" value="Cytochrom_C552"/>
    <property type="match status" value="1"/>
</dbReference>
<evidence type="ECO:0000256" key="16">
    <source>
        <dbReference type="ARBA" id="ARBA00070461"/>
    </source>
</evidence>
<evidence type="ECO:0000256" key="4">
    <source>
        <dbReference type="ARBA" id="ARBA00009288"/>
    </source>
</evidence>
<evidence type="ECO:0000256" key="14">
    <source>
        <dbReference type="ARBA" id="ARBA00023004"/>
    </source>
</evidence>
<protein>
    <recommendedName>
        <fullName evidence="16">Cytochrome c-552</fullName>
        <ecNumber evidence="5">1.7.2.2</ecNumber>
    </recommendedName>
    <alternativeName>
        <fullName evidence="17">Ammonia-forming cytochrome c nitrite reductase</fullName>
    </alternativeName>
</protein>
<dbReference type="GO" id="GO:0019645">
    <property type="term" value="P:anaerobic electron transport chain"/>
    <property type="evidence" value="ECO:0007669"/>
    <property type="project" value="TreeGrafter"/>
</dbReference>
<dbReference type="GO" id="GO:0042279">
    <property type="term" value="F:nitrite reductase (cytochrome, ammonia-forming) activity"/>
    <property type="evidence" value="ECO:0007669"/>
    <property type="project" value="UniProtKB-EC"/>
</dbReference>
<dbReference type="GO" id="GO:0046872">
    <property type="term" value="F:metal ion binding"/>
    <property type="evidence" value="ECO:0007669"/>
    <property type="project" value="UniProtKB-KW"/>
</dbReference>
<evidence type="ECO:0000256" key="12">
    <source>
        <dbReference type="ARBA" id="ARBA00022982"/>
    </source>
</evidence>
<dbReference type="GO" id="GO:0030288">
    <property type="term" value="C:outer membrane-bounded periplasmic space"/>
    <property type="evidence" value="ECO:0007669"/>
    <property type="project" value="TreeGrafter"/>
</dbReference>
<proteinExistence type="inferred from homology"/>
<comment type="cofactor">
    <cofactor evidence="1">
        <name>heme c</name>
        <dbReference type="ChEBI" id="CHEBI:61717"/>
    </cofactor>
</comment>
<keyword evidence="11" id="KW-0106">Calcium</keyword>
<evidence type="ECO:0000256" key="15">
    <source>
        <dbReference type="ARBA" id="ARBA00049131"/>
    </source>
</evidence>
<accession>A0A0E2LQ40</accession>
<keyword evidence="7" id="KW-0349">Heme</keyword>
<reference evidence="19 20" key="1">
    <citation type="submission" date="2013-06" db="EMBL/GenBank/DDBJ databases">
        <authorList>
            <person name="Weinstock G."/>
            <person name="Sodergren E."/>
            <person name="Lobos E.A."/>
            <person name="Fulton L."/>
            <person name="Fulton R."/>
            <person name="Courtney L."/>
            <person name="Fronick C."/>
            <person name="O'Laughlin M."/>
            <person name="Godfrey J."/>
            <person name="Wilson R.M."/>
            <person name="Miner T."/>
            <person name="Farmer C."/>
            <person name="Delehaunty K."/>
            <person name="Cordes M."/>
            <person name="Minx P."/>
            <person name="Tomlinson C."/>
            <person name="Chen J."/>
            <person name="Wollam A."/>
            <person name="Pepin K.H."/>
            <person name="Bhonagiri V."/>
            <person name="Zhang X."/>
            <person name="Warren W."/>
            <person name="Mitreva M."/>
            <person name="Mardis E.R."/>
            <person name="Wilson R.K."/>
        </authorList>
    </citation>
    <scope>NUCLEOTIDE SEQUENCE [LARGE SCALE GENOMIC DNA]</scope>
    <source>
        <strain evidence="19 20">F0570</strain>
    </source>
</reference>
<comment type="similarity">
    <text evidence="4">Belongs to the cytochrome c-552 family.</text>
</comment>
<comment type="catalytic activity">
    <reaction evidence="15">
        <text>6 Fe(III)-[cytochrome c] + NH4(+) + 2 H2O = 6 Fe(II)-[cytochrome c] + nitrite + 8 H(+)</text>
        <dbReference type="Rhea" id="RHEA:13089"/>
        <dbReference type="Rhea" id="RHEA-COMP:10350"/>
        <dbReference type="Rhea" id="RHEA-COMP:14399"/>
        <dbReference type="ChEBI" id="CHEBI:15377"/>
        <dbReference type="ChEBI" id="CHEBI:15378"/>
        <dbReference type="ChEBI" id="CHEBI:16301"/>
        <dbReference type="ChEBI" id="CHEBI:28938"/>
        <dbReference type="ChEBI" id="CHEBI:29033"/>
        <dbReference type="ChEBI" id="CHEBI:29034"/>
        <dbReference type="EC" id="1.7.2.2"/>
    </reaction>
</comment>
<evidence type="ECO:0000256" key="17">
    <source>
        <dbReference type="ARBA" id="ARBA00075247"/>
    </source>
</evidence>
<dbReference type="GO" id="GO:0020037">
    <property type="term" value="F:heme binding"/>
    <property type="evidence" value="ECO:0007669"/>
    <property type="project" value="TreeGrafter"/>
</dbReference>
<dbReference type="FunFam" id="1.20.140.10:FF:000014">
    <property type="entry name" value="Cytochrome c-552"/>
    <property type="match status" value="1"/>
</dbReference>
<name>A0A0E2LQ40_PORGN</name>
<dbReference type="SUPFAM" id="SSF48695">
    <property type="entry name" value="Multiheme cytochromes"/>
    <property type="match status" value="1"/>
</dbReference>
<keyword evidence="18" id="KW-0175">Coiled coil</keyword>
<evidence type="ECO:0000256" key="1">
    <source>
        <dbReference type="ARBA" id="ARBA00001926"/>
    </source>
</evidence>
<keyword evidence="14" id="KW-0408">Iron</keyword>
<feature type="coiled-coil region" evidence="18">
    <location>
        <begin position="17"/>
        <end position="44"/>
    </location>
</feature>
<evidence type="ECO:0000256" key="13">
    <source>
        <dbReference type="ARBA" id="ARBA00023002"/>
    </source>
</evidence>
<dbReference type="HOGENOM" id="CLU_1730077_0_0_10"/>
<evidence type="ECO:0000256" key="6">
    <source>
        <dbReference type="ARBA" id="ARBA00022448"/>
    </source>
</evidence>
<evidence type="ECO:0000256" key="18">
    <source>
        <dbReference type="SAM" id="Coils"/>
    </source>
</evidence>
<dbReference type="AlphaFoldDB" id="A0A0E2LQ40"/>
<keyword evidence="13" id="KW-0560">Oxidoreductase</keyword>
<keyword evidence="6" id="KW-0813">Transport</keyword>
<comment type="subcellular location">
    <subcellularLocation>
        <location evidence="2">Periplasm</location>
    </subcellularLocation>
</comment>
<evidence type="ECO:0000256" key="10">
    <source>
        <dbReference type="ARBA" id="ARBA00022764"/>
    </source>
</evidence>
<evidence type="ECO:0000256" key="2">
    <source>
        <dbReference type="ARBA" id="ARBA00004418"/>
    </source>
</evidence>
<dbReference type="InterPro" id="IPR003321">
    <property type="entry name" value="Cyt_c552"/>
</dbReference>
<dbReference type="EC" id="1.7.2.2" evidence="5"/>
<keyword evidence="10" id="KW-0574">Periplasm</keyword>
<evidence type="ECO:0000313" key="20">
    <source>
        <dbReference type="Proteomes" id="UP000016630"/>
    </source>
</evidence>
<dbReference type="PANTHER" id="PTHR30633:SF0">
    <property type="entry name" value="CYTOCHROME C-552"/>
    <property type="match status" value="1"/>
</dbReference>
<keyword evidence="9" id="KW-0732">Signal</keyword>
<evidence type="ECO:0000256" key="3">
    <source>
        <dbReference type="ARBA" id="ARBA00005096"/>
    </source>
</evidence>
<keyword evidence="12" id="KW-0249">Electron transport</keyword>
<gene>
    <name evidence="19" type="ORF">HMPREF1555_01404</name>
</gene>
<evidence type="ECO:0000256" key="8">
    <source>
        <dbReference type="ARBA" id="ARBA00022723"/>
    </source>
</evidence>
<sequence>MDRTCQTCHRESEEELRKNVYERQRKANEVRNQLENELVKAHLEAQFAWDKGATEKEMTPILKYIRQSQWRWDYGVASHGASFHAPQEITRILSNGLERAMQARIEIARVLARHGYTDEVPLPDVSTKEKAQKYIGLDMDGLHKNKEKFLETVVPKWVKKAKGKGLLIAAK</sequence>
<dbReference type="Proteomes" id="UP000016630">
    <property type="component" value="Unassembled WGS sequence"/>
</dbReference>
<evidence type="ECO:0000256" key="7">
    <source>
        <dbReference type="ARBA" id="ARBA00022617"/>
    </source>
</evidence>
<dbReference type="PATRIC" id="fig|1227271.3.peg.1233"/>
<dbReference type="PANTHER" id="PTHR30633">
    <property type="entry name" value="CYTOCHROME C-552 RESPIRATORY NITRITE REDUCTASE"/>
    <property type="match status" value="1"/>
</dbReference>
<evidence type="ECO:0000313" key="19">
    <source>
        <dbReference type="EMBL" id="ERJ65464.1"/>
    </source>
</evidence>